<dbReference type="InterPro" id="IPR027706">
    <property type="entry name" value="PGP_Pase"/>
</dbReference>
<feature type="region of interest" description="Disordered" evidence="1">
    <location>
        <begin position="42"/>
        <end position="61"/>
    </location>
</feature>
<dbReference type="OrthoDB" id="198652at2759"/>
<dbReference type="InterPro" id="IPR036412">
    <property type="entry name" value="HAD-like_sf"/>
</dbReference>
<feature type="compositionally biased region" description="Low complexity" evidence="1">
    <location>
        <begin position="42"/>
        <end position="56"/>
    </location>
</feature>
<gene>
    <name evidence="2" type="ORF">P168DRAFT_305943</name>
</gene>
<proteinExistence type="predicted"/>
<comment type="caution">
    <text evidence="2">The sequence shown here is derived from an EMBL/GenBank/DDBJ whole genome shotgun (WGS) entry which is preliminary data.</text>
</comment>
<dbReference type="EMBL" id="MSFM01000009">
    <property type="protein sequence ID" value="PKY02682.1"/>
    <property type="molecule type" value="Genomic_DNA"/>
</dbReference>
<dbReference type="GeneID" id="36546496"/>
<evidence type="ECO:0000313" key="3">
    <source>
        <dbReference type="Proteomes" id="UP000234254"/>
    </source>
</evidence>
<name>A0A2I1CYI7_ASPC2</name>
<dbReference type="RefSeq" id="XP_024691276.1">
    <property type="nucleotide sequence ID" value="XM_024838972.1"/>
</dbReference>
<dbReference type="Pfam" id="PF09419">
    <property type="entry name" value="PGP_phosphatase"/>
    <property type="match status" value="1"/>
</dbReference>
<dbReference type="InterPro" id="IPR023214">
    <property type="entry name" value="HAD_sf"/>
</dbReference>
<dbReference type="Proteomes" id="UP000234254">
    <property type="component" value="Unassembled WGS sequence"/>
</dbReference>
<evidence type="ECO:0000313" key="2">
    <source>
        <dbReference type="EMBL" id="PKY02682.1"/>
    </source>
</evidence>
<accession>A0A2I1CYI7</accession>
<sequence>MNSNLRAFNLAVQTLLTNPSQFLPHLTIPTFTSLPEQLGPAIASASTTSSTPTNSPDNPEKQPKIQIKALILDKDNTLSPPKTTTLPPSILAKLTSLRTSPTSPFTAPSSILIVSNRAGSHPSYEHEIHSLESQLAHLSIPVFRLPAGASKKPFCEKEVLAWFKERGVVEHAGEIAVVGDRLGTDVLMAVRMGAWSVWVRDGVLDERGVLGARACWRRWRVIWRESTSTMNNMIETNHTKEIKPNLADPEEQRGIQLNLAILTLA</sequence>
<dbReference type="Gene3D" id="3.40.50.1000">
    <property type="entry name" value="HAD superfamily/HAD-like"/>
    <property type="match status" value="1"/>
</dbReference>
<keyword evidence="3" id="KW-1185">Reference proteome</keyword>
<reference evidence="2" key="1">
    <citation type="submission" date="2016-12" db="EMBL/GenBank/DDBJ databases">
        <title>The genomes of Aspergillus section Nigri reveals drivers in fungal speciation.</title>
        <authorList>
            <consortium name="DOE Joint Genome Institute"/>
            <person name="Vesth T.C."/>
            <person name="Nybo J."/>
            <person name="Theobald S."/>
            <person name="Brandl J."/>
            <person name="Frisvad J.C."/>
            <person name="Nielsen K.F."/>
            <person name="Lyhne E.K."/>
            <person name="Kogle M.E."/>
            <person name="Kuo A."/>
            <person name="Riley R."/>
            <person name="Clum A."/>
            <person name="Nolan M."/>
            <person name="Lipzen A."/>
            <person name="Salamov A."/>
            <person name="Henrissat B."/>
            <person name="Wiebenga A."/>
            <person name="De vries R.P."/>
            <person name="Grigoriev I.V."/>
            <person name="Mortensen U.H."/>
            <person name="Andersen M.R."/>
            <person name="Baker S.E."/>
        </authorList>
    </citation>
    <scope>NUCLEOTIDE SEQUENCE</scope>
    <source>
        <strain evidence="2">IBT 28561</strain>
    </source>
</reference>
<dbReference type="GO" id="GO:0008962">
    <property type="term" value="F:phosphatidylglycerophosphatase activity"/>
    <property type="evidence" value="ECO:0007669"/>
    <property type="project" value="InterPro"/>
</dbReference>
<dbReference type="AlphaFoldDB" id="A0A2I1CYI7"/>
<dbReference type="SUPFAM" id="SSF56784">
    <property type="entry name" value="HAD-like"/>
    <property type="match status" value="1"/>
</dbReference>
<evidence type="ECO:0008006" key="4">
    <source>
        <dbReference type="Google" id="ProtNLM"/>
    </source>
</evidence>
<protein>
    <recommendedName>
        <fullName evidence="4">HAD-superfamily phosphatase</fullName>
    </recommendedName>
</protein>
<organism evidence="2 3">
    <name type="scientific">Aspergillus campestris (strain IBT 28561)</name>
    <dbReference type="NCBI Taxonomy" id="1392248"/>
    <lineage>
        <taxon>Eukaryota</taxon>
        <taxon>Fungi</taxon>
        <taxon>Dikarya</taxon>
        <taxon>Ascomycota</taxon>
        <taxon>Pezizomycotina</taxon>
        <taxon>Eurotiomycetes</taxon>
        <taxon>Eurotiomycetidae</taxon>
        <taxon>Eurotiales</taxon>
        <taxon>Aspergillaceae</taxon>
        <taxon>Aspergillus</taxon>
        <taxon>Aspergillus subgen. Circumdati</taxon>
    </lineage>
</organism>
<dbReference type="VEuPathDB" id="FungiDB:P168DRAFT_305943"/>
<evidence type="ECO:0000256" key="1">
    <source>
        <dbReference type="SAM" id="MobiDB-lite"/>
    </source>
</evidence>